<keyword evidence="2" id="KW-1185">Reference proteome</keyword>
<dbReference type="OrthoDB" id="322at2759"/>
<evidence type="ECO:0000313" key="2">
    <source>
        <dbReference type="Proteomes" id="UP000530660"/>
    </source>
</evidence>
<organism evidence="1 2">
    <name type="scientific">Cyanidiococcus yangmingshanensis</name>
    <dbReference type="NCBI Taxonomy" id="2690220"/>
    <lineage>
        <taxon>Eukaryota</taxon>
        <taxon>Rhodophyta</taxon>
        <taxon>Bangiophyceae</taxon>
        <taxon>Cyanidiales</taxon>
        <taxon>Cyanidiaceae</taxon>
        <taxon>Cyanidiococcus</taxon>
    </lineage>
</organism>
<dbReference type="AlphaFoldDB" id="A0A7J7IPQ4"/>
<dbReference type="Proteomes" id="UP000530660">
    <property type="component" value="Unassembled WGS sequence"/>
</dbReference>
<proteinExistence type="predicted"/>
<name>A0A7J7IPQ4_9RHOD</name>
<reference evidence="1 2" key="1">
    <citation type="journal article" date="2020" name="J. Phycol.">
        <title>Comparative genome analysis reveals Cyanidiococcus gen. nov., a new extremophilic red algal genus sister to Cyanidioschyzon (Cyanidioschyzonaceae, Rhodophyta).</title>
        <authorList>
            <person name="Liu S.-L."/>
            <person name="Chiang Y.-R."/>
            <person name="Yoon H.S."/>
            <person name="Fu H.-Y."/>
        </authorList>
    </citation>
    <scope>NUCLEOTIDE SEQUENCE [LARGE SCALE GENOMIC DNA]</scope>
    <source>
        <strain evidence="1 2">THAL066</strain>
    </source>
</reference>
<comment type="caution">
    <text evidence="1">The sequence shown here is derived from an EMBL/GenBank/DDBJ whole genome shotgun (WGS) entry which is preliminary data.</text>
</comment>
<gene>
    <name evidence="1" type="ORF">F1559_000684</name>
</gene>
<dbReference type="EMBL" id="VWRR01000001">
    <property type="protein sequence ID" value="KAF6005112.1"/>
    <property type="molecule type" value="Genomic_DNA"/>
</dbReference>
<dbReference type="Gene3D" id="3.30.540.10">
    <property type="entry name" value="Fructose-1,6-Bisphosphatase, subunit A, domain 1"/>
    <property type="match status" value="1"/>
</dbReference>
<protein>
    <submittedName>
        <fullName evidence="1">Uncharacterized protein</fullName>
    </submittedName>
</protein>
<evidence type="ECO:0000313" key="1">
    <source>
        <dbReference type="EMBL" id="KAF6005112.1"/>
    </source>
</evidence>
<accession>A0A7J7IPQ4</accession>
<sequence>MDAVQEMPQSPVWNWHVGASQTAASAPYTSVPFPSHVRNAFKRSGGTLTERHDATGELVRLLDDLSTEFRWIAARARETYAKGVQVEPLTAALVTQQLYFALCHDGYACLLVSKDQPEPMCLPPDMPSGSYVIVLVSLDADVQFAPAEGVMGSLFSVYKRKTAPGRAGRREDLQVCFGGPGCSWLCVVRKFDTALLQHARESGCLSLCAAPSRETVLHVLGRSVRVRCRARSQPTTPE</sequence>